<feature type="repeat" description="WD" evidence="6">
    <location>
        <begin position="343"/>
        <end position="377"/>
    </location>
</feature>
<proteinExistence type="inferred from homology"/>
<feature type="compositionally biased region" description="Basic and acidic residues" evidence="7">
    <location>
        <begin position="560"/>
        <end position="575"/>
    </location>
</feature>
<evidence type="ECO:0008006" key="10">
    <source>
        <dbReference type="Google" id="ProtNLM"/>
    </source>
</evidence>
<evidence type="ECO:0000256" key="3">
    <source>
        <dbReference type="ARBA" id="ARBA00022737"/>
    </source>
</evidence>
<gene>
    <name evidence="8" type="ORF">C6P46_001684</name>
</gene>
<dbReference type="PROSITE" id="PS50294">
    <property type="entry name" value="WD_REPEATS_REGION"/>
    <property type="match status" value="2"/>
</dbReference>
<organism evidence="8 9">
    <name type="scientific">Rhodotorula mucilaginosa</name>
    <name type="common">Yeast</name>
    <name type="synonym">Rhodotorula rubra</name>
    <dbReference type="NCBI Taxonomy" id="5537"/>
    <lineage>
        <taxon>Eukaryota</taxon>
        <taxon>Fungi</taxon>
        <taxon>Dikarya</taxon>
        <taxon>Basidiomycota</taxon>
        <taxon>Pucciniomycotina</taxon>
        <taxon>Microbotryomycetes</taxon>
        <taxon>Sporidiobolales</taxon>
        <taxon>Sporidiobolaceae</taxon>
        <taxon>Rhodotorula</taxon>
    </lineage>
</organism>
<feature type="compositionally biased region" description="Polar residues" evidence="7">
    <location>
        <begin position="116"/>
        <end position="130"/>
    </location>
</feature>
<feature type="compositionally biased region" description="Low complexity" evidence="7">
    <location>
        <begin position="691"/>
        <end position="705"/>
    </location>
</feature>
<name>A0A9P6W6Y7_RHOMI</name>
<evidence type="ECO:0000256" key="2">
    <source>
        <dbReference type="ARBA" id="ARBA00022574"/>
    </source>
</evidence>
<evidence type="ECO:0000313" key="8">
    <source>
        <dbReference type="EMBL" id="KAG0664220.1"/>
    </source>
</evidence>
<dbReference type="InterPro" id="IPR036322">
    <property type="entry name" value="WD40_repeat_dom_sf"/>
</dbReference>
<feature type="region of interest" description="Disordered" evidence="7">
    <location>
        <begin position="1"/>
        <end position="141"/>
    </location>
</feature>
<evidence type="ECO:0000256" key="1">
    <source>
        <dbReference type="ARBA" id="ARBA00008075"/>
    </source>
</evidence>
<feature type="region of interest" description="Disordered" evidence="7">
    <location>
        <begin position="649"/>
        <end position="668"/>
    </location>
</feature>
<dbReference type="OrthoDB" id="7318948at2759"/>
<dbReference type="Gene3D" id="2.130.10.10">
    <property type="entry name" value="YVTN repeat-like/Quinoprotein amine dehydrogenase"/>
    <property type="match status" value="1"/>
</dbReference>
<dbReference type="SUPFAM" id="SSF50978">
    <property type="entry name" value="WD40 repeat-like"/>
    <property type="match status" value="1"/>
</dbReference>
<comment type="similarity">
    <text evidence="1">Belongs to the WD repeat ESC family.</text>
</comment>
<feature type="region of interest" description="Disordered" evidence="7">
    <location>
        <begin position="560"/>
        <end position="580"/>
    </location>
</feature>
<dbReference type="Proteomes" id="UP000777482">
    <property type="component" value="Unassembled WGS sequence"/>
</dbReference>
<dbReference type="PROSITE" id="PS00678">
    <property type="entry name" value="WD_REPEATS_1"/>
    <property type="match status" value="1"/>
</dbReference>
<feature type="compositionally biased region" description="Polar residues" evidence="7">
    <location>
        <begin position="64"/>
        <end position="73"/>
    </location>
</feature>
<dbReference type="InterPro" id="IPR051243">
    <property type="entry name" value="PcG_WD-repeat"/>
</dbReference>
<dbReference type="InterPro" id="IPR015943">
    <property type="entry name" value="WD40/YVTN_repeat-like_dom_sf"/>
</dbReference>
<feature type="compositionally biased region" description="Basic and acidic residues" evidence="7">
    <location>
        <begin position="163"/>
        <end position="179"/>
    </location>
</feature>
<keyword evidence="5" id="KW-0804">Transcription</keyword>
<feature type="region of interest" description="Disordered" evidence="7">
    <location>
        <begin position="153"/>
        <end position="179"/>
    </location>
</feature>
<evidence type="ECO:0000313" key="9">
    <source>
        <dbReference type="Proteomes" id="UP000777482"/>
    </source>
</evidence>
<dbReference type="Pfam" id="PF00400">
    <property type="entry name" value="WD40"/>
    <property type="match status" value="2"/>
</dbReference>
<dbReference type="PROSITE" id="PS50082">
    <property type="entry name" value="WD_REPEATS_2"/>
    <property type="match status" value="2"/>
</dbReference>
<dbReference type="EMBL" id="PUHQ01000015">
    <property type="protein sequence ID" value="KAG0664220.1"/>
    <property type="molecule type" value="Genomic_DNA"/>
</dbReference>
<keyword evidence="4" id="KW-0805">Transcription regulation</keyword>
<dbReference type="AlphaFoldDB" id="A0A9P6W6Y7"/>
<feature type="compositionally biased region" description="Basic and acidic residues" evidence="7">
    <location>
        <begin position="101"/>
        <end position="114"/>
    </location>
</feature>
<sequence>MRPFSTARKSAQTRSALAEPTRAGGQSPADGAVLVGDASRDAVESSTAQPRADRAAPHTEHQATHATAQQYTETEVESDDDSAQILDDLTNRHNGAAAAADSRHGVGQDVDMRDGNVTSDQSFDPASTPSAVHPDHPLPHRTYKFDILDHAPARHPSAPLAHKPLETMTSKERSEEHLRAQDRLARERAQRQLREAAGNDSEWAREWRNFKGKQRENPQNTIYHSAAFFPHAQLPSLEYMRGLFAVIGRDQIELHRANLESATASTSARTARSTIMLARYKLPPRSTDPRDAEELFTCAWSVNITTNPYTPMLAVAGRGRPIEVFLVGQRANGEWLVHLDRTITGHGGSIFHLTFHPSYPHLLASCSEDKTVRLWDVTVPWGTNEAVHRVETQTRRGKTVEKQQQQQRIGYRPRVEGELLAILAERGHEQAVFSCDMHAVQPLLVTAGADGYIRLWTIPQSVLDATPFWPTTPLHRPPSNPPPKDTVNAPVPVLGPPFFSSYAVHPGQWPDQVLFASPTTCTIISKAGVSHEEAQFSPRKSVKVWVPDVLDVLGPRSADRNREDLARAPRDKDESAVPSLTEMRSHLPVDARSDSAFRIMYEAVLEDQNCIADKIGWFRPRLRSQPSSPPPWSTNDAQDAFFALATSTKLPPPMTKQTNRTHNPPALYLFRPFADPSIGVPKVRRDSQDLSASSTRSSNASGSGNLRRSTSLAESQSGSSLHPSVAPDPDELVEALFPPTRDRQAHDFVPRLLPSRVLDFPSPSTASASRDEPPPPAVHARCIAIDPQDAETIVAVGDHGLLVVWSRSKA</sequence>
<dbReference type="InterPro" id="IPR019775">
    <property type="entry name" value="WD40_repeat_CS"/>
</dbReference>
<protein>
    <recommendedName>
        <fullName evidence="10">WD40 repeat-like protein</fullName>
    </recommendedName>
</protein>
<feature type="compositionally biased region" description="Basic and acidic residues" evidence="7">
    <location>
        <begin position="51"/>
        <end position="63"/>
    </location>
</feature>
<dbReference type="InterPro" id="IPR001680">
    <property type="entry name" value="WD40_rpt"/>
</dbReference>
<accession>A0A9P6W6Y7</accession>
<dbReference type="PANTHER" id="PTHR10253">
    <property type="entry name" value="POLYCOMB PROTEIN"/>
    <property type="match status" value="1"/>
</dbReference>
<feature type="compositionally biased region" description="Polar residues" evidence="7">
    <location>
        <begin position="706"/>
        <end position="722"/>
    </location>
</feature>
<reference evidence="8 9" key="1">
    <citation type="submission" date="2020-11" db="EMBL/GenBank/DDBJ databases">
        <title>Kefir isolates.</title>
        <authorList>
            <person name="Marcisauskas S."/>
            <person name="Kim Y."/>
            <person name="Blasche S."/>
        </authorList>
    </citation>
    <scope>NUCLEOTIDE SEQUENCE [LARGE SCALE GENOMIC DNA]</scope>
    <source>
        <strain evidence="8 9">KR</strain>
    </source>
</reference>
<feature type="region of interest" description="Disordered" evidence="7">
    <location>
        <begin position="680"/>
        <end position="731"/>
    </location>
</feature>
<comment type="caution">
    <text evidence="8">The sequence shown here is derived from an EMBL/GenBank/DDBJ whole genome shotgun (WGS) entry which is preliminary data.</text>
</comment>
<feature type="compositionally biased region" description="Polar residues" evidence="7">
    <location>
        <begin position="649"/>
        <end position="662"/>
    </location>
</feature>
<keyword evidence="2 6" id="KW-0853">WD repeat</keyword>
<keyword evidence="3" id="KW-0677">Repeat</keyword>
<feature type="repeat" description="WD" evidence="6">
    <location>
        <begin position="425"/>
        <end position="458"/>
    </location>
</feature>
<evidence type="ECO:0000256" key="7">
    <source>
        <dbReference type="SAM" id="MobiDB-lite"/>
    </source>
</evidence>
<evidence type="ECO:0000256" key="6">
    <source>
        <dbReference type="PROSITE-ProRule" id="PRU00221"/>
    </source>
</evidence>
<dbReference type="SMART" id="SM00320">
    <property type="entry name" value="WD40"/>
    <property type="match status" value="3"/>
</dbReference>
<evidence type="ECO:0000256" key="4">
    <source>
        <dbReference type="ARBA" id="ARBA00023015"/>
    </source>
</evidence>
<keyword evidence="9" id="KW-1185">Reference proteome</keyword>
<evidence type="ECO:0000256" key="5">
    <source>
        <dbReference type="ARBA" id="ARBA00023163"/>
    </source>
</evidence>